<dbReference type="AlphaFoldDB" id="A0A8H7EL76"/>
<dbReference type="GO" id="GO:0016020">
    <property type="term" value="C:membrane"/>
    <property type="evidence" value="ECO:0007669"/>
    <property type="project" value="UniProtKB-SubCell"/>
</dbReference>
<dbReference type="InterPro" id="IPR003439">
    <property type="entry name" value="ABC_transporter-like_ATP-bd"/>
</dbReference>
<name>A0A8H7EL76_9FUNG</name>
<reference evidence="10" key="1">
    <citation type="submission" date="2020-01" db="EMBL/GenBank/DDBJ databases">
        <title>Genome Sequencing of Three Apophysomyces-Like Fungal Strains Confirms a Novel Fungal Genus in the Mucoromycota with divergent Burkholderia-like Endosymbiotic Bacteria.</title>
        <authorList>
            <person name="Stajich J.E."/>
            <person name="Macias A.M."/>
            <person name="Carter-House D."/>
            <person name="Lovett B."/>
            <person name="Kasson L.R."/>
            <person name="Berry K."/>
            <person name="Grigoriev I."/>
            <person name="Chang Y."/>
            <person name="Spatafora J."/>
            <person name="Kasson M.T."/>
        </authorList>
    </citation>
    <scope>NUCLEOTIDE SEQUENCE</scope>
    <source>
        <strain evidence="10">NRRL A-21654</strain>
    </source>
</reference>
<keyword evidence="3" id="KW-0812">Transmembrane</keyword>
<dbReference type="Gene3D" id="1.20.1560.10">
    <property type="entry name" value="ABC transporter type 1, transmembrane domain"/>
    <property type="match status" value="1"/>
</dbReference>
<evidence type="ECO:0000256" key="7">
    <source>
        <dbReference type="ARBA" id="ARBA00023136"/>
    </source>
</evidence>
<dbReference type="PROSITE" id="PS00211">
    <property type="entry name" value="ABC_TRANSPORTER_1"/>
    <property type="match status" value="1"/>
</dbReference>
<dbReference type="SUPFAM" id="SSF52540">
    <property type="entry name" value="P-loop containing nucleoside triphosphate hydrolases"/>
    <property type="match status" value="1"/>
</dbReference>
<evidence type="ECO:0000313" key="11">
    <source>
        <dbReference type="Proteomes" id="UP000605846"/>
    </source>
</evidence>
<proteinExistence type="inferred from homology"/>
<keyword evidence="5" id="KW-0067">ATP-binding</keyword>
<evidence type="ECO:0000256" key="6">
    <source>
        <dbReference type="ARBA" id="ARBA00022989"/>
    </source>
</evidence>
<dbReference type="PROSITE" id="PS50893">
    <property type="entry name" value="ABC_TRANSPORTER_2"/>
    <property type="match status" value="1"/>
</dbReference>
<dbReference type="PANTHER" id="PTHR24221">
    <property type="entry name" value="ATP-BINDING CASSETTE SUB-FAMILY B"/>
    <property type="match status" value="1"/>
</dbReference>
<keyword evidence="11" id="KW-1185">Reference proteome</keyword>
<evidence type="ECO:0000256" key="2">
    <source>
        <dbReference type="ARBA" id="ARBA00022448"/>
    </source>
</evidence>
<evidence type="ECO:0000313" key="10">
    <source>
        <dbReference type="EMBL" id="KAF7720970.1"/>
    </source>
</evidence>
<dbReference type="OrthoDB" id="6500128at2759"/>
<comment type="caution">
    <text evidence="10">The sequence shown here is derived from an EMBL/GenBank/DDBJ whole genome shotgun (WGS) entry which is preliminary data.</text>
</comment>
<dbReference type="Proteomes" id="UP000605846">
    <property type="component" value="Unassembled WGS sequence"/>
</dbReference>
<keyword evidence="6" id="KW-1133">Transmembrane helix</keyword>
<dbReference type="PANTHER" id="PTHR24221:SF654">
    <property type="entry name" value="ATP-BINDING CASSETTE SUB-FAMILY B MEMBER 6"/>
    <property type="match status" value="1"/>
</dbReference>
<evidence type="ECO:0000256" key="5">
    <source>
        <dbReference type="ARBA" id="ARBA00022840"/>
    </source>
</evidence>
<dbReference type="GO" id="GO:0005524">
    <property type="term" value="F:ATP binding"/>
    <property type="evidence" value="ECO:0007669"/>
    <property type="project" value="UniProtKB-KW"/>
</dbReference>
<comment type="similarity">
    <text evidence="8">Belongs to the ABC transporter superfamily. ABCB family. Heavy Metal importer (TC 3.A.1.210) subfamily.</text>
</comment>
<keyword evidence="4" id="KW-0547">Nucleotide-binding</keyword>
<dbReference type="InterPro" id="IPR036640">
    <property type="entry name" value="ABC1_TM_sf"/>
</dbReference>
<evidence type="ECO:0000256" key="3">
    <source>
        <dbReference type="ARBA" id="ARBA00022692"/>
    </source>
</evidence>
<protein>
    <submittedName>
        <fullName evidence="10">Iron-sulfur clusters transporter atm1, mitochondrial</fullName>
    </submittedName>
</protein>
<dbReference type="GO" id="GO:0042626">
    <property type="term" value="F:ATPase-coupled transmembrane transporter activity"/>
    <property type="evidence" value="ECO:0007669"/>
    <property type="project" value="TreeGrafter"/>
</dbReference>
<feature type="domain" description="ABC transporter" evidence="9">
    <location>
        <begin position="47"/>
        <end position="280"/>
    </location>
</feature>
<comment type="subcellular location">
    <subcellularLocation>
        <location evidence="1">Membrane</location>
        <topology evidence="1">Multi-pass membrane protein</topology>
    </subcellularLocation>
</comment>
<evidence type="ECO:0000256" key="1">
    <source>
        <dbReference type="ARBA" id="ARBA00004141"/>
    </source>
</evidence>
<dbReference type="Pfam" id="PF00005">
    <property type="entry name" value="ABC_tran"/>
    <property type="match status" value="1"/>
</dbReference>
<gene>
    <name evidence="10" type="primary">ATM1_2</name>
    <name evidence="10" type="ORF">EC973_005664</name>
</gene>
<dbReference type="GO" id="GO:0016887">
    <property type="term" value="F:ATP hydrolysis activity"/>
    <property type="evidence" value="ECO:0007669"/>
    <property type="project" value="InterPro"/>
</dbReference>
<keyword evidence="7" id="KW-0472">Membrane</keyword>
<dbReference type="EMBL" id="JABAYA010000327">
    <property type="protein sequence ID" value="KAF7720970.1"/>
    <property type="molecule type" value="Genomic_DNA"/>
</dbReference>
<sequence length="294" mass="32425">MARLSTTYVNFVQTLSKVEEVLDILNEAPTVVDKPDATELTVNSANVSFEKVTFAYDSEKALLRNVTFSVGRGQTAAIVGSTGAGKSTILRLLLRFFDVTSGEIRIDGQDISNVTQHSLRKQISVVSQDIVLFNDTIRANIYYGNHDASEEEFKQAIRIAQLEHMDKLPKGYDTIVGERGLKISGGEKQRVALARAIIKNAPILVLDEATSSIDNVTERAIQDALYNYTSGQTKIIVAHRLSTVVNADIILVVDKGEIVSSGKHDDLIKREQGIYYKMWQNQMGKGNSDTANDD</sequence>
<keyword evidence="2" id="KW-0813">Transport</keyword>
<dbReference type="FunFam" id="3.40.50.300:FF:000287">
    <property type="entry name" value="Multidrug ABC transporter ATP-binding protein"/>
    <property type="match status" value="1"/>
</dbReference>
<evidence type="ECO:0000256" key="4">
    <source>
        <dbReference type="ARBA" id="ARBA00022741"/>
    </source>
</evidence>
<dbReference type="InterPro" id="IPR017871">
    <property type="entry name" value="ABC_transporter-like_CS"/>
</dbReference>
<evidence type="ECO:0000256" key="8">
    <source>
        <dbReference type="ARBA" id="ARBA00024363"/>
    </source>
</evidence>
<dbReference type="InterPro" id="IPR039421">
    <property type="entry name" value="Type_1_exporter"/>
</dbReference>
<evidence type="ECO:0000259" key="9">
    <source>
        <dbReference type="PROSITE" id="PS50893"/>
    </source>
</evidence>
<dbReference type="InterPro" id="IPR003593">
    <property type="entry name" value="AAA+_ATPase"/>
</dbReference>
<organism evidence="10 11">
    <name type="scientific">Apophysomyces ossiformis</name>
    <dbReference type="NCBI Taxonomy" id="679940"/>
    <lineage>
        <taxon>Eukaryota</taxon>
        <taxon>Fungi</taxon>
        <taxon>Fungi incertae sedis</taxon>
        <taxon>Mucoromycota</taxon>
        <taxon>Mucoromycotina</taxon>
        <taxon>Mucoromycetes</taxon>
        <taxon>Mucorales</taxon>
        <taxon>Mucorineae</taxon>
        <taxon>Mucoraceae</taxon>
        <taxon>Apophysomyces</taxon>
    </lineage>
</organism>
<dbReference type="Gene3D" id="3.40.50.300">
    <property type="entry name" value="P-loop containing nucleotide triphosphate hydrolases"/>
    <property type="match status" value="1"/>
</dbReference>
<dbReference type="InterPro" id="IPR027417">
    <property type="entry name" value="P-loop_NTPase"/>
</dbReference>
<accession>A0A8H7EL76</accession>
<dbReference type="SMART" id="SM00382">
    <property type="entry name" value="AAA"/>
    <property type="match status" value="1"/>
</dbReference>